<evidence type="ECO:0000313" key="2">
    <source>
        <dbReference type="Proteomes" id="UP000324298"/>
    </source>
</evidence>
<gene>
    <name evidence="1" type="ORF">ET418_02745</name>
</gene>
<dbReference type="AlphaFoldDB" id="A0A5A9XSC9"/>
<proteinExistence type="predicted"/>
<name>A0A5A9XSC9_9BACT</name>
<comment type="caution">
    <text evidence="1">The sequence shown here is derived from an EMBL/GenBank/DDBJ whole genome shotgun (WGS) entry which is preliminary data.</text>
</comment>
<organism evidence="1 2">
    <name type="scientific">Oryzomonas rubra</name>
    <dbReference type="NCBI Taxonomy" id="2509454"/>
    <lineage>
        <taxon>Bacteria</taxon>
        <taxon>Pseudomonadati</taxon>
        <taxon>Thermodesulfobacteriota</taxon>
        <taxon>Desulfuromonadia</taxon>
        <taxon>Geobacterales</taxon>
        <taxon>Geobacteraceae</taxon>
        <taxon>Oryzomonas</taxon>
    </lineage>
</organism>
<evidence type="ECO:0000313" key="1">
    <source>
        <dbReference type="EMBL" id="KAA0895455.1"/>
    </source>
</evidence>
<protein>
    <submittedName>
        <fullName evidence="1">Uncharacterized protein</fullName>
    </submittedName>
</protein>
<keyword evidence="2" id="KW-1185">Reference proteome</keyword>
<reference evidence="1 2" key="1">
    <citation type="submission" date="2019-04" db="EMBL/GenBank/DDBJ databases">
        <title>Geobacter ruber sp. nov., ferric-reducing bacteria isolated from paddy soil.</title>
        <authorList>
            <person name="Xu Z."/>
            <person name="Masuda Y."/>
            <person name="Itoh H."/>
            <person name="Senoo K."/>
        </authorList>
    </citation>
    <scope>NUCLEOTIDE SEQUENCE [LARGE SCALE GENOMIC DNA]</scope>
    <source>
        <strain evidence="1 2">Red88</strain>
    </source>
</reference>
<accession>A0A5A9XSC9</accession>
<dbReference type="RefSeq" id="WP_149306034.1">
    <property type="nucleotide sequence ID" value="NZ_SRSD01000001.1"/>
</dbReference>
<dbReference type="EMBL" id="SRSD01000001">
    <property type="protein sequence ID" value="KAA0895455.1"/>
    <property type="molecule type" value="Genomic_DNA"/>
</dbReference>
<dbReference type="Proteomes" id="UP000324298">
    <property type="component" value="Unassembled WGS sequence"/>
</dbReference>
<sequence>MPERPWLGIQLAWHDVVTSSGEGQAAIVSYRRRRLPWLKSRSHIVAVFYPVEKVLRFYDVPAIAELRANMKAFWTIDHEKIGINALEELAGWPDTEALYHRFTQLDLAVEYRATFAVNDLIRRWRPYGIKGWWIIDRRGDGIALVREFIDIRDGASHAVALSHHGMSLYRYDMLRGSGLADADRILLLKIKQLEMDRLARVFSRDDALAIRSAARHYRLMIFEMAREYELPF</sequence>